<sequence>MVNSWPDLRQIDAVIFDMDGTLVDSMPYWRILPENWFRERHLPVPEDLDVQLGMVDLWQASELLAERYSSSSETAEQVYAVLGETMTRHYAEDIPLMPYALEFLQQLAAAHIPACIATMTDRPQVETVLETHNIGGFFQFVLTTPEVGQGKDQPEIFLEAARRFGTKPGRTLVFEDSRTALVTALNAGFPAVCMRNAACDYTELDRLKAGLNAKLWYLDDFSPLLHIAKN</sequence>
<dbReference type="SUPFAM" id="SSF56784">
    <property type="entry name" value="HAD-like"/>
    <property type="match status" value="1"/>
</dbReference>
<dbReference type="Proteomes" id="UP000824124">
    <property type="component" value="Unassembled WGS sequence"/>
</dbReference>
<dbReference type="EMBL" id="DVMH01000020">
    <property type="protein sequence ID" value="HIU10298.1"/>
    <property type="molecule type" value="Genomic_DNA"/>
</dbReference>
<proteinExistence type="predicted"/>
<reference evidence="1" key="2">
    <citation type="journal article" date="2021" name="PeerJ">
        <title>Extensive microbial diversity within the chicken gut microbiome revealed by metagenomics and culture.</title>
        <authorList>
            <person name="Gilroy R."/>
            <person name="Ravi A."/>
            <person name="Getino M."/>
            <person name="Pursley I."/>
            <person name="Horton D.L."/>
            <person name="Alikhan N.F."/>
            <person name="Baker D."/>
            <person name="Gharbi K."/>
            <person name="Hall N."/>
            <person name="Watson M."/>
            <person name="Adriaenssens E.M."/>
            <person name="Foster-Nyarko E."/>
            <person name="Jarju S."/>
            <person name="Secka A."/>
            <person name="Antonio M."/>
            <person name="Oren A."/>
            <person name="Chaudhuri R.R."/>
            <person name="La Ragione R."/>
            <person name="Hildebrand F."/>
            <person name="Pallen M.J."/>
        </authorList>
    </citation>
    <scope>NUCLEOTIDE SEQUENCE</scope>
    <source>
        <strain evidence="1">2830</strain>
    </source>
</reference>
<dbReference type="Pfam" id="PF00702">
    <property type="entry name" value="Hydrolase"/>
    <property type="match status" value="1"/>
</dbReference>
<dbReference type="InterPro" id="IPR036412">
    <property type="entry name" value="HAD-like_sf"/>
</dbReference>
<accession>A0A9D1HLU7</accession>
<dbReference type="PANTHER" id="PTHR18901:SF38">
    <property type="entry name" value="PSEUDOURIDINE-5'-PHOSPHATASE"/>
    <property type="match status" value="1"/>
</dbReference>
<protein>
    <submittedName>
        <fullName evidence="1">HAD family phosphatase</fullName>
    </submittedName>
</protein>
<dbReference type="AlphaFoldDB" id="A0A9D1HLU7"/>
<dbReference type="Gene3D" id="1.10.150.240">
    <property type="entry name" value="Putative phosphatase, domain 2"/>
    <property type="match status" value="1"/>
</dbReference>
<comment type="caution">
    <text evidence="1">The sequence shown here is derived from an EMBL/GenBank/DDBJ whole genome shotgun (WGS) entry which is preliminary data.</text>
</comment>
<dbReference type="GO" id="GO:0016791">
    <property type="term" value="F:phosphatase activity"/>
    <property type="evidence" value="ECO:0007669"/>
    <property type="project" value="TreeGrafter"/>
</dbReference>
<evidence type="ECO:0000313" key="2">
    <source>
        <dbReference type="Proteomes" id="UP000824124"/>
    </source>
</evidence>
<dbReference type="FunFam" id="3.40.50.1000:FF:000162">
    <property type="entry name" value="HAD-like protein"/>
    <property type="match status" value="1"/>
</dbReference>
<dbReference type="InterPro" id="IPR006439">
    <property type="entry name" value="HAD-SF_hydro_IA"/>
</dbReference>
<dbReference type="SFLD" id="SFLDG01129">
    <property type="entry name" value="C1.5:_HAD__Beta-PGM__Phosphata"/>
    <property type="match status" value="1"/>
</dbReference>
<name>A0A9D1HLU7_9FIRM</name>
<dbReference type="InterPro" id="IPR023214">
    <property type="entry name" value="HAD_sf"/>
</dbReference>
<evidence type="ECO:0000313" key="1">
    <source>
        <dbReference type="EMBL" id="HIU10298.1"/>
    </source>
</evidence>
<dbReference type="Gene3D" id="3.40.50.1000">
    <property type="entry name" value="HAD superfamily/HAD-like"/>
    <property type="match status" value="1"/>
</dbReference>
<reference evidence="1" key="1">
    <citation type="submission" date="2020-10" db="EMBL/GenBank/DDBJ databases">
        <authorList>
            <person name="Gilroy R."/>
        </authorList>
    </citation>
    <scope>NUCLEOTIDE SEQUENCE</scope>
    <source>
        <strain evidence="1">2830</strain>
    </source>
</reference>
<dbReference type="CDD" id="cd07505">
    <property type="entry name" value="HAD_BPGM-like"/>
    <property type="match status" value="1"/>
</dbReference>
<dbReference type="NCBIfam" id="TIGR01509">
    <property type="entry name" value="HAD-SF-IA-v3"/>
    <property type="match status" value="1"/>
</dbReference>
<dbReference type="InterPro" id="IPR023198">
    <property type="entry name" value="PGP-like_dom2"/>
</dbReference>
<organism evidence="1 2">
    <name type="scientific">Candidatus Avidehalobacter gallistercoris</name>
    <dbReference type="NCBI Taxonomy" id="2840694"/>
    <lineage>
        <taxon>Bacteria</taxon>
        <taxon>Bacillati</taxon>
        <taxon>Bacillota</taxon>
        <taxon>Clostridia</taxon>
        <taxon>Eubacteriales</taxon>
        <taxon>Peptococcaceae</taxon>
        <taxon>Peptococcaceae incertae sedis</taxon>
        <taxon>Candidatus Avidehalobacter</taxon>
    </lineage>
</organism>
<dbReference type="PANTHER" id="PTHR18901">
    <property type="entry name" value="2-DEOXYGLUCOSE-6-PHOSPHATE PHOSPHATASE 2"/>
    <property type="match status" value="1"/>
</dbReference>
<dbReference type="SFLD" id="SFLDS00003">
    <property type="entry name" value="Haloacid_Dehalogenase"/>
    <property type="match status" value="1"/>
</dbReference>
<gene>
    <name evidence="1" type="ORF">IAB00_03495</name>
</gene>